<dbReference type="EMBL" id="CAJNBK010000021">
    <property type="protein sequence ID" value="CAE6806518.1"/>
    <property type="molecule type" value="Genomic_DNA"/>
</dbReference>
<keyword evidence="2" id="KW-1185">Reference proteome</keyword>
<reference evidence="1 2" key="1">
    <citation type="submission" date="2021-02" db="EMBL/GenBank/DDBJ databases">
        <authorList>
            <person name="Vanwijnsberghe S."/>
        </authorList>
    </citation>
    <scope>NUCLEOTIDE SEQUENCE [LARGE SCALE GENOMIC DNA]</scope>
    <source>
        <strain evidence="1 2">LMG 31837</strain>
    </source>
</reference>
<name>A0ABM8SFK4_9BURK</name>
<dbReference type="Proteomes" id="UP000672526">
    <property type="component" value="Unassembled WGS sequence"/>
</dbReference>
<dbReference type="PANTHER" id="PTHR35370">
    <property type="entry name" value="CYTOPLASMIC PROTEIN-RELATED-RELATED"/>
    <property type="match status" value="1"/>
</dbReference>
<dbReference type="Pfam" id="PF05947">
    <property type="entry name" value="T6SS_TssF"/>
    <property type="match status" value="1"/>
</dbReference>
<evidence type="ECO:0000313" key="1">
    <source>
        <dbReference type="EMBL" id="CAE6806518.1"/>
    </source>
</evidence>
<dbReference type="InterPro" id="IPR010272">
    <property type="entry name" value="T6SS_TssF"/>
</dbReference>
<dbReference type="PANTHER" id="PTHR35370:SF1">
    <property type="entry name" value="TYPE VI SECRETION SYSTEM COMPONENT TSSF1"/>
    <property type="match status" value="1"/>
</dbReference>
<dbReference type="PIRSF" id="PIRSF028304">
    <property type="entry name" value="UCP028304"/>
    <property type="match status" value="1"/>
</dbReference>
<evidence type="ECO:0008006" key="3">
    <source>
        <dbReference type="Google" id="ProtNLM"/>
    </source>
</evidence>
<sequence length="621" mass="68223">MDERFLDYYNRELTYLRQLGGEFAQQFPKIAGRLGMHGIDVADPYVERLLEGFCFLTARVQMKMDAEFPRFSQRLLDVVYPNALAPMPAMAIVQMTPDQNEGSLVRGFAVPAGTALQAKVASGEVTPCEFRTAHDLVLWPLAISQVQMTGVPVDLPPGALRRRARAALRIRIDVTAGALANQLPLDQLTFYLSGPESQAARLVELITAHVAGAILHAPGDAARNAIVLDANAIAHEGFHPSQAMLPNDGRMFEGYRLIQEYFAFPARYLFFSVGGLRRALAQCGGSAFELTLLLDRDDAALASEVDTRHLALNCTPAVNLFPKRTDRIPVTPRTHEYHLVVDRVRPLDHEVYAVTRVTGHRIGDAGDCDFSPFYASYGGDSGESGAYYSVRREGRLASAQIRANGARTSYPGTEVFVSLVDRQQAPFDERMRHLSADTLCTNRDLPLLLPRGSASDFTPKISAPLKHIKVLRGPSRPRPPLAQDAAAWRLISGLGLNYQPLTGIDDEAGARALRELLGLYAQQGDAATRKQTGALQRLACEPVYRRLPECGPIVFGRGVRVTLTVDEQAFAGDSPYLLGAVLEQFFARHASINAFTEFALHSVQRGELAQWPARIGRRPAI</sequence>
<comment type="caution">
    <text evidence="1">The sequence shown here is derived from an EMBL/GenBank/DDBJ whole genome shotgun (WGS) entry which is preliminary data.</text>
</comment>
<proteinExistence type="predicted"/>
<organism evidence="1 2">
    <name type="scientific">Paraburkholderia haematera</name>
    <dbReference type="NCBI Taxonomy" id="2793077"/>
    <lineage>
        <taxon>Bacteria</taxon>
        <taxon>Pseudomonadati</taxon>
        <taxon>Pseudomonadota</taxon>
        <taxon>Betaproteobacteria</taxon>
        <taxon>Burkholderiales</taxon>
        <taxon>Burkholderiaceae</taxon>
        <taxon>Paraburkholderia</taxon>
    </lineage>
</organism>
<gene>
    <name evidence="1" type="ORF">R69888_05458</name>
</gene>
<dbReference type="NCBIfam" id="TIGR03359">
    <property type="entry name" value="VI_chp_6"/>
    <property type="match status" value="1"/>
</dbReference>
<protein>
    <recommendedName>
        <fullName evidence="3">Type VI secretion system baseplate subunit TssF</fullName>
    </recommendedName>
</protein>
<dbReference type="RefSeq" id="WP_211614805.1">
    <property type="nucleotide sequence ID" value="NZ_CAJNBK010000021.1"/>
</dbReference>
<accession>A0ABM8SFK4</accession>
<evidence type="ECO:0000313" key="2">
    <source>
        <dbReference type="Proteomes" id="UP000672526"/>
    </source>
</evidence>